<proteinExistence type="predicted"/>
<organism evidence="1 2">
    <name type="scientific">Agrilus planipennis</name>
    <name type="common">Emerald ash borer</name>
    <name type="synonym">Agrilus marcopoli</name>
    <dbReference type="NCBI Taxonomy" id="224129"/>
    <lineage>
        <taxon>Eukaryota</taxon>
        <taxon>Metazoa</taxon>
        <taxon>Ecdysozoa</taxon>
        <taxon>Arthropoda</taxon>
        <taxon>Hexapoda</taxon>
        <taxon>Insecta</taxon>
        <taxon>Pterygota</taxon>
        <taxon>Neoptera</taxon>
        <taxon>Endopterygota</taxon>
        <taxon>Coleoptera</taxon>
        <taxon>Polyphaga</taxon>
        <taxon>Elateriformia</taxon>
        <taxon>Buprestoidea</taxon>
        <taxon>Buprestidae</taxon>
        <taxon>Agrilinae</taxon>
        <taxon>Agrilus</taxon>
    </lineage>
</organism>
<gene>
    <name evidence="2" type="primary">LOC112905355</name>
</gene>
<evidence type="ECO:0000313" key="2">
    <source>
        <dbReference type="RefSeq" id="XP_025833349.1"/>
    </source>
</evidence>
<name>A0A7F5RBK2_AGRPL</name>
<dbReference type="GeneID" id="112905355"/>
<sequence>MAIHQEAIHLHRDTHHHPKEVILHPRVATLHLREDIRLPKEVILPHKDTLHLFRDIMVLHQGGIIPQGDMDQDQEALLLTSLVSSLVEWTVS</sequence>
<evidence type="ECO:0000313" key="1">
    <source>
        <dbReference type="Proteomes" id="UP000192223"/>
    </source>
</evidence>
<dbReference type="OrthoDB" id="191150at2759"/>
<reference evidence="2" key="1">
    <citation type="submission" date="2025-08" db="UniProtKB">
        <authorList>
            <consortium name="RefSeq"/>
        </authorList>
    </citation>
    <scope>IDENTIFICATION</scope>
    <source>
        <tissue evidence="2">Entire body</tissue>
    </source>
</reference>
<dbReference type="AlphaFoldDB" id="A0A7F5RBK2"/>
<dbReference type="RefSeq" id="XP_025833349.1">
    <property type="nucleotide sequence ID" value="XM_025977564.1"/>
</dbReference>
<dbReference type="Proteomes" id="UP000192223">
    <property type="component" value="Unplaced"/>
</dbReference>
<protein>
    <submittedName>
        <fullName evidence="2">Uncharacterized protein LOC112905355 isoform X2</fullName>
    </submittedName>
</protein>
<accession>A0A7F5RBK2</accession>
<keyword evidence="1" id="KW-1185">Reference proteome</keyword>